<protein>
    <submittedName>
        <fullName evidence="1">Uncharacterized protein</fullName>
    </submittedName>
</protein>
<dbReference type="RefSeq" id="WP_130429182.1">
    <property type="nucleotide sequence ID" value="NZ_CP034841.1"/>
</dbReference>
<organism evidence="1 2">
    <name type="scientific">Mycoplasmopsis phocirhinis</name>
    <dbReference type="NCBI Taxonomy" id="142650"/>
    <lineage>
        <taxon>Bacteria</taxon>
        <taxon>Bacillati</taxon>
        <taxon>Mycoplasmatota</taxon>
        <taxon>Mycoplasmoidales</taxon>
        <taxon>Metamycoplasmataceae</taxon>
        <taxon>Mycoplasmopsis</taxon>
    </lineage>
</organism>
<keyword evidence="2" id="KW-1185">Reference proteome</keyword>
<gene>
    <name evidence="1" type="ORF">EG856_00435</name>
</gene>
<evidence type="ECO:0000313" key="1">
    <source>
        <dbReference type="EMBL" id="QBF34404.1"/>
    </source>
</evidence>
<proteinExistence type="predicted"/>
<accession>A0A4P6MRY0</accession>
<dbReference type="EMBL" id="CP034841">
    <property type="protein sequence ID" value="QBF34404.1"/>
    <property type="molecule type" value="Genomic_DNA"/>
</dbReference>
<dbReference type="OrthoDB" id="400385at2"/>
<dbReference type="KEGG" id="mphi:EG856_00435"/>
<sequence length="189" mass="22416">MIFAKLRSLSNQDLVKLLRTLNNKKQIKVIDYLYSYDLKTKIKIMLHYYPQNLLECDDIYYDFLSTFPTILSNYQISANASLKTFLLKSIEFFSLNKFKYWNCKKRSLNLISIPSDELFYIHDSNALESLEKTINELDLKIFNNTILKNDKSVKLIQNLQKSKYLHLLTTTKLNSYQNNIEKMFSAYCK</sequence>
<reference evidence="1 2" key="1">
    <citation type="submission" date="2019-01" db="EMBL/GenBank/DDBJ databases">
        <title>Complete sequence and annotation of the Mycoplasma phocirhinis strain 852T genome.</title>
        <authorList>
            <person name="Frasca S.Jr."/>
            <person name="Kutish G.F."/>
            <person name="Castellanos Gell J."/>
            <person name="Michaels D.L."/>
            <person name="Brown D.R."/>
        </authorList>
    </citation>
    <scope>NUCLEOTIDE SEQUENCE [LARGE SCALE GENOMIC DNA]</scope>
    <source>
        <strain evidence="1 2">852</strain>
    </source>
</reference>
<dbReference type="AlphaFoldDB" id="A0A4P6MRY0"/>
<name>A0A4P6MRY0_9BACT</name>
<dbReference type="Proteomes" id="UP000289326">
    <property type="component" value="Chromosome"/>
</dbReference>
<evidence type="ECO:0000313" key="2">
    <source>
        <dbReference type="Proteomes" id="UP000289326"/>
    </source>
</evidence>